<proteinExistence type="predicted"/>
<accession>A0AAD4T5H0</accession>
<dbReference type="AlphaFoldDB" id="A0AAD4T5H0"/>
<organism evidence="2 3">
    <name type="scientific">Papaver atlanticum</name>
    <dbReference type="NCBI Taxonomy" id="357466"/>
    <lineage>
        <taxon>Eukaryota</taxon>
        <taxon>Viridiplantae</taxon>
        <taxon>Streptophyta</taxon>
        <taxon>Embryophyta</taxon>
        <taxon>Tracheophyta</taxon>
        <taxon>Spermatophyta</taxon>
        <taxon>Magnoliopsida</taxon>
        <taxon>Ranunculales</taxon>
        <taxon>Papaveraceae</taxon>
        <taxon>Papaveroideae</taxon>
        <taxon>Papaver</taxon>
    </lineage>
</organism>
<keyword evidence="3" id="KW-1185">Reference proteome</keyword>
<sequence>VENTKFAAAKKALKEAEENVAALQANMSPLIKEIQEYAEKNSRLLSEGWLQ</sequence>
<dbReference type="EMBL" id="JAJJMB010004770">
    <property type="protein sequence ID" value="KAI3941807.1"/>
    <property type="molecule type" value="Genomic_DNA"/>
</dbReference>
<evidence type="ECO:0000313" key="2">
    <source>
        <dbReference type="EMBL" id="KAI3941807.1"/>
    </source>
</evidence>
<protein>
    <submittedName>
        <fullName evidence="2">Uncharacterized protein</fullName>
    </submittedName>
</protein>
<name>A0AAD4T5H0_9MAGN</name>
<evidence type="ECO:0000313" key="3">
    <source>
        <dbReference type="Proteomes" id="UP001202328"/>
    </source>
</evidence>
<gene>
    <name evidence="2" type="ORF">MKW98_030537</name>
</gene>
<comment type="caution">
    <text evidence="2">The sequence shown here is derived from an EMBL/GenBank/DDBJ whole genome shotgun (WGS) entry which is preliminary data.</text>
</comment>
<evidence type="ECO:0000256" key="1">
    <source>
        <dbReference type="SAM" id="Coils"/>
    </source>
</evidence>
<reference evidence="2" key="1">
    <citation type="submission" date="2022-04" db="EMBL/GenBank/DDBJ databases">
        <title>A functionally conserved STORR gene fusion in Papaver species that diverged 16.8 million years ago.</title>
        <authorList>
            <person name="Catania T."/>
        </authorList>
    </citation>
    <scope>NUCLEOTIDE SEQUENCE</scope>
    <source>
        <strain evidence="2">S-188037</strain>
    </source>
</reference>
<dbReference type="Proteomes" id="UP001202328">
    <property type="component" value="Unassembled WGS sequence"/>
</dbReference>
<feature type="non-terminal residue" evidence="2">
    <location>
        <position position="1"/>
    </location>
</feature>
<feature type="coiled-coil region" evidence="1">
    <location>
        <begin position="6"/>
        <end position="33"/>
    </location>
</feature>
<keyword evidence="1" id="KW-0175">Coiled coil</keyword>